<dbReference type="InterPro" id="IPR011006">
    <property type="entry name" value="CheY-like_superfamily"/>
</dbReference>
<organism evidence="11 12">
    <name type="scientific">Planomonospora venezuelensis</name>
    <dbReference type="NCBI Taxonomy" id="1999"/>
    <lineage>
        <taxon>Bacteria</taxon>
        <taxon>Bacillati</taxon>
        <taxon>Actinomycetota</taxon>
        <taxon>Actinomycetes</taxon>
        <taxon>Streptosporangiales</taxon>
        <taxon>Streptosporangiaceae</taxon>
        <taxon>Planomonospora</taxon>
    </lineage>
</organism>
<dbReference type="SMART" id="SM00421">
    <property type="entry name" value="HTH_LUXR"/>
    <property type="match status" value="1"/>
</dbReference>
<evidence type="ECO:0000256" key="6">
    <source>
        <dbReference type="PROSITE-ProRule" id="PRU00169"/>
    </source>
</evidence>
<evidence type="ECO:0000259" key="10">
    <source>
        <dbReference type="PROSITE" id="PS51755"/>
    </source>
</evidence>
<dbReference type="PROSITE" id="PS51755">
    <property type="entry name" value="OMPR_PHOB"/>
    <property type="match status" value="1"/>
</dbReference>
<evidence type="ECO:0000256" key="8">
    <source>
        <dbReference type="SAM" id="MobiDB-lite"/>
    </source>
</evidence>
<gene>
    <name evidence="11" type="ORF">FHS22_000956</name>
</gene>
<dbReference type="GO" id="GO:0006355">
    <property type="term" value="P:regulation of DNA-templated transcription"/>
    <property type="evidence" value="ECO:0007669"/>
    <property type="project" value="InterPro"/>
</dbReference>
<dbReference type="Gene3D" id="1.25.40.10">
    <property type="entry name" value="Tetratricopeptide repeat domain"/>
    <property type="match status" value="1"/>
</dbReference>
<dbReference type="SMART" id="SM00862">
    <property type="entry name" value="Trans_reg_C"/>
    <property type="match status" value="1"/>
</dbReference>
<dbReference type="Pfam" id="PF00072">
    <property type="entry name" value="Response_reg"/>
    <property type="match status" value="1"/>
</dbReference>
<dbReference type="AlphaFoldDB" id="A0A841CWL5"/>
<dbReference type="InterPro" id="IPR036388">
    <property type="entry name" value="WH-like_DNA-bd_sf"/>
</dbReference>
<evidence type="ECO:0000256" key="3">
    <source>
        <dbReference type="ARBA" id="ARBA00023015"/>
    </source>
</evidence>
<evidence type="ECO:0000259" key="9">
    <source>
        <dbReference type="PROSITE" id="PS50110"/>
    </source>
</evidence>
<evidence type="ECO:0000313" key="11">
    <source>
        <dbReference type="EMBL" id="MBB5961699.1"/>
    </source>
</evidence>
<dbReference type="CDD" id="cd17535">
    <property type="entry name" value="REC_NarL-like"/>
    <property type="match status" value="1"/>
</dbReference>
<feature type="modified residue" description="4-aspartylphosphate" evidence="6">
    <location>
        <position position="327"/>
    </location>
</feature>
<dbReference type="InterPro" id="IPR051677">
    <property type="entry name" value="AfsR-DnrI-RedD_regulator"/>
</dbReference>
<dbReference type="GO" id="GO:0000160">
    <property type="term" value="P:phosphorelay signal transduction system"/>
    <property type="evidence" value="ECO:0007669"/>
    <property type="project" value="InterPro"/>
</dbReference>
<dbReference type="PANTHER" id="PTHR35807:SF1">
    <property type="entry name" value="TRANSCRIPTIONAL REGULATOR REDD"/>
    <property type="match status" value="1"/>
</dbReference>
<keyword evidence="12" id="KW-1185">Reference proteome</keyword>
<proteinExistence type="inferred from homology"/>
<dbReference type="SUPFAM" id="SSF46894">
    <property type="entry name" value="C-terminal effector domain of the bipartite response regulators"/>
    <property type="match status" value="2"/>
</dbReference>
<evidence type="ECO:0000256" key="7">
    <source>
        <dbReference type="PROSITE-ProRule" id="PRU01091"/>
    </source>
</evidence>
<evidence type="ECO:0000256" key="5">
    <source>
        <dbReference type="ARBA" id="ARBA00023163"/>
    </source>
</evidence>
<keyword evidence="4 7" id="KW-0238">DNA-binding</keyword>
<sequence>MLTFRTLGPFQARHGDVVLDLGGQRQMAVLARLLVAGGRAVPVSVLIDELWPGEPPAQALSTIQGYVSRLRRALEPHRAPREEAAVLVSAPPGYALRAETGQVDSWRFESLVKLEGGPAAVWERTREALSLWRGPALAEFADLSWAVTEAGRLEELRLTAIERHADAGLALGQSSALVADLEAHVSAHPLREEGWRLLALALYRGGRQGDALGALRRARAVLRDELGLDLGATLQRLESDMLVQAPHLDLPGERSAVRPAGEPPAGKPRGGEPALRVVVVDDQALVRTGLRVVLDNEPGFELAGEAGDGEQAIALVREARPDVVLMDIQMPRLDGLTAARRILADQDPPKVIMMTTFGTDDNLYSALRAGVSGFVLKTSAPEQLISAMRAAQAGDALIDPAVTTRLISAFAGRTDPAAPPALAGLGDAELDLLKLVARGLTNRQIAATLMVAEQDVAGTVSKLLEHLGLFDRAQLVVAAYESGLVNPGDPGR</sequence>
<feature type="domain" description="OmpR/PhoB-type" evidence="10">
    <location>
        <begin position="1"/>
        <end position="98"/>
    </location>
</feature>
<dbReference type="GO" id="GO:0003677">
    <property type="term" value="F:DNA binding"/>
    <property type="evidence" value="ECO:0007669"/>
    <property type="project" value="UniProtKB-UniRule"/>
</dbReference>
<dbReference type="EMBL" id="JACHJJ010000002">
    <property type="protein sequence ID" value="MBB5961699.1"/>
    <property type="molecule type" value="Genomic_DNA"/>
</dbReference>
<comment type="caution">
    <text evidence="11">The sequence shown here is derived from an EMBL/GenBank/DDBJ whole genome shotgun (WGS) entry which is preliminary data.</text>
</comment>
<evidence type="ECO:0000256" key="2">
    <source>
        <dbReference type="ARBA" id="ARBA00022553"/>
    </source>
</evidence>
<dbReference type="SUPFAM" id="SSF48452">
    <property type="entry name" value="TPR-like"/>
    <property type="match status" value="1"/>
</dbReference>
<accession>A0A841CWL5</accession>
<name>A0A841CWL5_PLAVE</name>
<dbReference type="InterPro" id="IPR000792">
    <property type="entry name" value="Tscrpt_reg_LuxR_C"/>
</dbReference>
<dbReference type="SMART" id="SM00448">
    <property type="entry name" value="REC"/>
    <property type="match status" value="1"/>
</dbReference>
<feature type="region of interest" description="Disordered" evidence="8">
    <location>
        <begin position="252"/>
        <end position="272"/>
    </location>
</feature>
<keyword evidence="3" id="KW-0805">Transcription regulation</keyword>
<dbReference type="SMART" id="SM01043">
    <property type="entry name" value="BTAD"/>
    <property type="match status" value="1"/>
</dbReference>
<dbReference type="PANTHER" id="PTHR35807">
    <property type="entry name" value="TRANSCRIPTIONAL REGULATOR REDD-RELATED"/>
    <property type="match status" value="1"/>
</dbReference>
<reference evidence="11 12" key="1">
    <citation type="submission" date="2020-08" db="EMBL/GenBank/DDBJ databases">
        <title>Genomic Encyclopedia of Type Strains, Phase III (KMG-III): the genomes of soil and plant-associated and newly described type strains.</title>
        <authorList>
            <person name="Whitman W."/>
        </authorList>
    </citation>
    <scope>NUCLEOTIDE SEQUENCE [LARGE SCALE GENOMIC DNA]</scope>
    <source>
        <strain evidence="11 12">CECT 3303</strain>
    </source>
</reference>
<dbReference type="Pfam" id="PF03704">
    <property type="entry name" value="BTAD"/>
    <property type="match status" value="1"/>
</dbReference>
<dbReference type="InterPro" id="IPR001867">
    <property type="entry name" value="OmpR/PhoB-type_DNA-bd"/>
</dbReference>
<dbReference type="Pfam" id="PF00196">
    <property type="entry name" value="GerE"/>
    <property type="match status" value="1"/>
</dbReference>
<evidence type="ECO:0000313" key="12">
    <source>
        <dbReference type="Proteomes" id="UP000562352"/>
    </source>
</evidence>
<dbReference type="PROSITE" id="PS50110">
    <property type="entry name" value="RESPONSE_REGULATORY"/>
    <property type="match status" value="1"/>
</dbReference>
<dbReference type="InterPro" id="IPR058245">
    <property type="entry name" value="NreC/VraR/RcsB-like_REC"/>
</dbReference>
<protein>
    <submittedName>
        <fullName evidence="11">DNA-binding NarL/FixJ family response regulator/DNA-binding SARP family transcriptional activator</fullName>
    </submittedName>
</protein>
<dbReference type="Gene3D" id="1.10.10.10">
    <property type="entry name" value="Winged helix-like DNA-binding domain superfamily/Winged helix DNA-binding domain"/>
    <property type="match status" value="1"/>
</dbReference>
<evidence type="ECO:0000256" key="4">
    <source>
        <dbReference type="ARBA" id="ARBA00023125"/>
    </source>
</evidence>
<dbReference type="InterPro" id="IPR005158">
    <property type="entry name" value="BTAD"/>
</dbReference>
<dbReference type="SUPFAM" id="SSF52172">
    <property type="entry name" value="CheY-like"/>
    <property type="match status" value="1"/>
</dbReference>
<dbReference type="InterPro" id="IPR011990">
    <property type="entry name" value="TPR-like_helical_dom_sf"/>
</dbReference>
<feature type="domain" description="Response regulatory" evidence="9">
    <location>
        <begin position="276"/>
        <end position="392"/>
    </location>
</feature>
<keyword evidence="2 6" id="KW-0597">Phosphoprotein</keyword>
<dbReference type="Gene3D" id="3.40.50.2300">
    <property type="match status" value="1"/>
</dbReference>
<evidence type="ECO:0000256" key="1">
    <source>
        <dbReference type="ARBA" id="ARBA00005820"/>
    </source>
</evidence>
<keyword evidence="5" id="KW-0804">Transcription</keyword>
<dbReference type="InterPro" id="IPR016032">
    <property type="entry name" value="Sig_transdc_resp-reg_C-effctor"/>
</dbReference>
<dbReference type="RefSeq" id="WP_184938756.1">
    <property type="nucleotide sequence ID" value="NZ_BAAAWZ010000001.1"/>
</dbReference>
<dbReference type="InterPro" id="IPR001789">
    <property type="entry name" value="Sig_transdc_resp-reg_receiver"/>
</dbReference>
<feature type="DNA-binding region" description="OmpR/PhoB-type" evidence="7">
    <location>
        <begin position="1"/>
        <end position="98"/>
    </location>
</feature>
<dbReference type="Pfam" id="PF00486">
    <property type="entry name" value="Trans_reg_C"/>
    <property type="match status" value="1"/>
</dbReference>
<dbReference type="CDD" id="cd15831">
    <property type="entry name" value="BTAD"/>
    <property type="match status" value="1"/>
</dbReference>
<comment type="similarity">
    <text evidence="1">Belongs to the AfsR/DnrI/RedD regulatory family.</text>
</comment>
<dbReference type="Proteomes" id="UP000562352">
    <property type="component" value="Unassembled WGS sequence"/>
</dbReference>